<name>A0A9N7Z6E2_PLEPL</name>
<keyword evidence="3" id="KW-1185">Reference proteome</keyword>
<evidence type="ECO:0000256" key="1">
    <source>
        <dbReference type="SAM" id="MobiDB-lite"/>
    </source>
</evidence>
<gene>
    <name evidence="2" type="ORF">PLEPLA_LOCUS40720</name>
</gene>
<comment type="caution">
    <text evidence="2">The sequence shown here is derived from an EMBL/GenBank/DDBJ whole genome shotgun (WGS) entry which is preliminary data.</text>
</comment>
<dbReference type="Proteomes" id="UP001153269">
    <property type="component" value="Unassembled WGS sequence"/>
</dbReference>
<dbReference type="EMBL" id="CADEAL010004150">
    <property type="protein sequence ID" value="CAB1452970.1"/>
    <property type="molecule type" value="Genomic_DNA"/>
</dbReference>
<sequence>MKPPGIPLTGIWRCRVKSRGDGARKGSRSADCLKLSGLRVAPSSPRLCASSSSSVRAQSPAPIGEPSATDPAFRRDVTARYKHKALARSERSLLDTREQDRAREASLETSAITPAEVGYMTQTVKQSNSLKVFPPLLFFHFPFFSTPHTVVHAKASPRTAVEEPE</sequence>
<accession>A0A9N7Z6E2</accession>
<feature type="compositionally biased region" description="Low complexity" evidence="1">
    <location>
        <begin position="43"/>
        <end position="62"/>
    </location>
</feature>
<evidence type="ECO:0000313" key="3">
    <source>
        <dbReference type="Proteomes" id="UP001153269"/>
    </source>
</evidence>
<protein>
    <submittedName>
        <fullName evidence="2">Uncharacterized protein</fullName>
    </submittedName>
</protein>
<reference evidence="2" key="1">
    <citation type="submission" date="2020-03" db="EMBL/GenBank/DDBJ databases">
        <authorList>
            <person name="Weist P."/>
        </authorList>
    </citation>
    <scope>NUCLEOTIDE SEQUENCE</scope>
</reference>
<dbReference type="AlphaFoldDB" id="A0A9N7Z6E2"/>
<feature type="region of interest" description="Disordered" evidence="1">
    <location>
        <begin position="43"/>
        <end position="72"/>
    </location>
</feature>
<proteinExistence type="predicted"/>
<evidence type="ECO:0000313" key="2">
    <source>
        <dbReference type="EMBL" id="CAB1452970.1"/>
    </source>
</evidence>
<organism evidence="2 3">
    <name type="scientific">Pleuronectes platessa</name>
    <name type="common">European plaice</name>
    <dbReference type="NCBI Taxonomy" id="8262"/>
    <lineage>
        <taxon>Eukaryota</taxon>
        <taxon>Metazoa</taxon>
        <taxon>Chordata</taxon>
        <taxon>Craniata</taxon>
        <taxon>Vertebrata</taxon>
        <taxon>Euteleostomi</taxon>
        <taxon>Actinopterygii</taxon>
        <taxon>Neopterygii</taxon>
        <taxon>Teleostei</taxon>
        <taxon>Neoteleostei</taxon>
        <taxon>Acanthomorphata</taxon>
        <taxon>Carangaria</taxon>
        <taxon>Pleuronectiformes</taxon>
        <taxon>Pleuronectoidei</taxon>
        <taxon>Pleuronectidae</taxon>
        <taxon>Pleuronectes</taxon>
    </lineage>
</organism>